<sequence length="89" mass="9878">MTLESAILGGLAVVGAVFLIIVVPLILAGLTAPPRMEPLPHHEPPEMLTWDEHVEKYGPDDPVMKEALKTGEVDDPEFRKKHELPPYDE</sequence>
<dbReference type="RefSeq" id="YP_007379163.1">
    <property type="nucleotide sequence ID" value="NC_020159.1"/>
</dbReference>
<feature type="transmembrane region" description="Helical" evidence="2">
    <location>
        <begin position="6"/>
        <end position="30"/>
    </location>
</feature>
<feature type="region of interest" description="Disordered" evidence="1">
    <location>
        <begin position="68"/>
        <end position="89"/>
    </location>
</feature>
<evidence type="ECO:0000313" key="3">
    <source>
        <dbReference type="EMBL" id="AGC34352.1"/>
    </source>
</evidence>
<evidence type="ECO:0000256" key="2">
    <source>
        <dbReference type="SAM" id="Phobius"/>
    </source>
</evidence>
<proteinExistence type="predicted"/>
<evidence type="ECO:0000313" key="4">
    <source>
        <dbReference type="Proteomes" id="UP000011138"/>
    </source>
</evidence>
<protein>
    <submittedName>
        <fullName evidence="3">Uncharacterized protein</fullName>
    </submittedName>
</protein>
<organism evidence="3 4">
    <name type="scientific">Halorubrum sodomense tailed virus 2</name>
    <dbReference type="NCBI Taxonomy" id="1262527"/>
    <lineage>
        <taxon>Viruses</taxon>
        <taxon>Duplodnaviria</taxon>
        <taxon>Heunggongvirae</taxon>
        <taxon>Uroviricota</taxon>
        <taxon>Caudoviricetes</taxon>
        <taxon>Thumleimavirales</taxon>
        <taxon>Hafunaviridae</taxon>
        <taxon>Mincapvirus</taxon>
        <taxon>Mincapvirus eilatense</taxon>
        <taxon>Mincapvirus HSTV2</taxon>
    </lineage>
</organism>
<keyword evidence="2" id="KW-0472">Membrane</keyword>
<dbReference type="KEGG" id="vg:14477222"/>
<keyword evidence="4" id="KW-1185">Reference proteome</keyword>
<keyword evidence="2" id="KW-1133">Transmembrane helix</keyword>
<accession>L7TNC0</accession>
<reference evidence="3 4" key="1">
    <citation type="journal article" date="2013" name="J. Virol.">
        <title>Insights into head-tailed viruses infecting extremely halophilic archaea.</title>
        <authorList>
            <person name="Pietila M.K."/>
            <person name="Laurinmaki P."/>
            <person name="Russell D.A."/>
            <person name="Ko C.C."/>
            <person name="Jacobs-Sera D."/>
            <person name="Butcher S.J."/>
            <person name="Bamford D.H."/>
            <person name="Hendrix R.W."/>
        </authorList>
    </citation>
    <scope>NUCLEOTIDE SEQUENCE [LARGE SCALE GENOMIC DNA]</scope>
</reference>
<evidence type="ECO:0000256" key="1">
    <source>
        <dbReference type="SAM" id="MobiDB-lite"/>
    </source>
</evidence>
<keyword evidence="2" id="KW-0812">Transmembrane</keyword>
<dbReference type="GeneID" id="14477222"/>
<dbReference type="Proteomes" id="UP000011138">
    <property type="component" value="Segment"/>
</dbReference>
<gene>
    <name evidence="3" type="primary">85</name>
    <name evidence="3" type="ORF">HSTV2_85</name>
</gene>
<dbReference type="EMBL" id="KC117376">
    <property type="protein sequence ID" value="AGC34352.1"/>
    <property type="molecule type" value="Genomic_DNA"/>
</dbReference>
<name>L7TNC0_9CAUD</name>